<evidence type="ECO:0000256" key="5">
    <source>
        <dbReference type="ARBA" id="ARBA00023136"/>
    </source>
</evidence>
<proteinExistence type="inferred from homology"/>
<feature type="transmembrane region" description="Helical" evidence="7">
    <location>
        <begin position="88"/>
        <end position="105"/>
    </location>
</feature>
<evidence type="ECO:0000256" key="1">
    <source>
        <dbReference type="ARBA" id="ARBA00004651"/>
    </source>
</evidence>
<keyword evidence="5 7" id="KW-0472">Membrane</keyword>
<keyword evidence="4 7" id="KW-1133">Transmembrane helix</keyword>
<comment type="subcellular location">
    <subcellularLocation>
        <location evidence="1">Cell membrane</location>
        <topology evidence="1">Multi-pass membrane protein</topology>
    </subcellularLocation>
</comment>
<organism evidence="10 11">
    <name type="scientific">Panacagrimonas perspica</name>
    <dbReference type="NCBI Taxonomy" id="381431"/>
    <lineage>
        <taxon>Bacteria</taxon>
        <taxon>Pseudomonadati</taxon>
        <taxon>Pseudomonadota</taxon>
        <taxon>Gammaproteobacteria</taxon>
        <taxon>Nevskiales</taxon>
        <taxon>Nevskiaceae</taxon>
        <taxon>Panacagrimonas</taxon>
    </lineage>
</organism>
<keyword evidence="3 7" id="KW-0812">Transmembrane</keyword>
<comment type="caution">
    <text evidence="10">The sequence shown here is derived from an EMBL/GenBank/DDBJ whole genome shotgun (WGS) entry which is preliminary data.</text>
</comment>
<dbReference type="InterPro" id="IPR032692">
    <property type="entry name" value="YccS_N"/>
</dbReference>
<comment type="similarity">
    <text evidence="6">Belongs to the YccS/YhfK family.</text>
</comment>
<dbReference type="RefSeq" id="WP_162851009.1">
    <property type="nucleotide sequence ID" value="NZ_MWIN01000014.1"/>
</dbReference>
<evidence type="ECO:0000259" key="9">
    <source>
        <dbReference type="Pfam" id="PF13515"/>
    </source>
</evidence>
<evidence type="ECO:0000256" key="6">
    <source>
        <dbReference type="ARBA" id="ARBA00043993"/>
    </source>
</evidence>
<feature type="transmembrane region" description="Helical" evidence="7">
    <location>
        <begin position="512"/>
        <end position="529"/>
    </location>
</feature>
<dbReference type="Pfam" id="PF12805">
    <property type="entry name" value="FUSC-like"/>
    <property type="match status" value="1"/>
</dbReference>
<dbReference type="AlphaFoldDB" id="A0A4R7PBF4"/>
<dbReference type="PANTHER" id="PTHR30509:SF9">
    <property type="entry name" value="MULTIDRUG RESISTANCE PROTEIN MDTO"/>
    <property type="match status" value="1"/>
</dbReference>
<dbReference type="GO" id="GO:0005886">
    <property type="term" value="C:plasma membrane"/>
    <property type="evidence" value="ECO:0007669"/>
    <property type="project" value="UniProtKB-SubCell"/>
</dbReference>
<feature type="transmembrane region" description="Helical" evidence="7">
    <location>
        <begin position="63"/>
        <end position="82"/>
    </location>
</feature>
<feature type="domain" description="Integral membrane protein YccS N-terminal" evidence="8">
    <location>
        <begin position="68"/>
        <end position="312"/>
    </location>
</feature>
<keyword evidence="2" id="KW-1003">Cell membrane</keyword>
<feature type="transmembrane region" description="Helical" evidence="7">
    <location>
        <begin position="142"/>
        <end position="163"/>
    </location>
</feature>
<evidence type="ECO:0000259" key="8">
    <source>
        <dbReference type="Pfam" id="PF12805"/>
    </source>
</evidence>
<feature type="transmembrane region" description="Helical" evidence="7">
    <location>
        <begin position="28"/>
        <end position="51"/>
    </location>
</feature>
<protein>
    <submittedName>
        <fullName evidence="10">Putative membrane protein YccC</fullName>
    </submittedName>
</protein>
<evidence type="ECO:0000256" key="2">
    <source>
        <dbReference type="ARBA" id="ARBA00022475"/>
    </source>
</evidence>
<dbReference type="Pfam" id="PF13515">
    <property type="entry name" value="FUSC_2"/>
    <property type="match status" value="1"/>
</dbReference>
<name>A0A4R7PBF4_9GAMM</name>
<reference evidence="10 11" key="1">
    <citation type="submission" date="2019-03" db="EMBL/GenBank/DDBJ databases">
        <title>Genomic Encyclopedia of Type Strains, Phase IV (KMG-IV): sequencing the most valuable type-strain genomes for metagenomic binning, comparative biology and taxonomic classification.</title>
        <authorList>
            <person name="Goeker M."/>
        </authorList>
    </citation>
    <scope>NUCLEOTIDE SEQUENCE [LARGE SCALE GENOMIC DNA]</scope>
    <source>
        <strain evidence="10 11">DSM 26377</strain>
    </source>
</reference>
<dbReference type="EMBL" id="SOBT01000008">
    <property type="protein sequence ID" value="TDU31298.1"/>
    <property type="molecule type" value="Genomic_DNA"/>
</dbReference>
<evidence type="ECO:0000256" key="3">
    <source>
        <dbReference type="ARBA" id="ARBA00022692"/>
    </source>
</evidence>
<sequence>MNLLLRPLLALPANVLNGVTVSLGVTLAYLSAHPLGGVIGSLTAAAGAVYASLADQPNAPARAWRRVLLAGIIGTLISTLVATLRDNVIALGAVVVAIGFFSGLSQAWGPRVGPLSFVGTMAFVFTYAAHPAHGATELLIRIAWVAFGAGLYLAWAALTCALLQPRYRALALVAVFDALASLLRARAAVLLAPALDADVGTRLQRFLAQETQLDERLQAARDILFAAPDTAHARLQTALLLRAIELRDGLLLSQLDLDLLGDDEAGVHAWQALATTYRAIADRLDALGRSIRHGLPLDDAADVGAALRALDAANVFGDDGRRRRLLAGVTDRTGHMLDDLLRMQVLLRKDDLPRPFSRSELRLFVSVEGWPLAALRPHLVLGSPVLRHALRAGAAFGAAYAIGVSLPWAAHPHWMVLSVAVVLRGTLDQTLTRRNLRVAGTAAGCGIVLALSFVATPWLSTLVFLAATGLAHAFALSAYFVTATAATVMALLQANMVNPDLGFAVYERLSDTLIGAAIAWAACYLLPSWERRGLPDMLARLLQALDDLAAQAVRLPEKAGSEVAVRMARRAVYEALGSLAGAAQRSRAEPRTARVPTQAYASVLAHSYALMSHLASVRVLLSRRRERLDPQLIEQVLSHGAQGIRARLTPTHRVSPPVEAPSEGQTAVLIAERAVPEHAPSAALMPWLRRRLGLAEDSATNLGTAARVLERAARSTEEPSRSNAI</sequence>
<feature type="transmembrane region" description="Helical" evidence="7">
    <location>
        <begin position="112"/>
        <end position="130"/>
    </location>
</feature>
<keyword evidence="11" id="KW-1185">Reference proteome</keyword>
<feature type="transmembrane region" description="Helical" evidence="7">
    <location>
        <begin position="471"/>
        <end position="492"/>
    </location>
</feature>
<dbReference type="InterPro" id="IPR049453">
    <property type="entry name" value="Memb_transporter_dom"/>
</dbReference>
<gene>
    <name evidence="10" type="ORF">DFR24_0662</name>
</gene>
<feature type="transmembrane region" description="Helical" evidence="7">
    <location>
        <begin position="438"/>
        <end position="459"/>
    </location>
</feature>
<dbReference type="PANTHER" id="PTHR30509">
    <property type="entry name" value="P-HYDROXYBENZOIC ACID EFFLUX PUMP SUBUNIT-RELATED"/>
    <property type="match status" value="1"/>
</dbReference>
<evidence type="ECO:0000256" key="7">
    <source>
        <dbReference type="SAM" id="Phobius"/>
    </source>
</evidence>
<evidence type="ECO:0000313" key="10">
    <source>
        <dbReference type="EMBL" id="TDU31298.1"/>
    </source>
</evidence>
<feature type="domain" description="Integral membrane bound transporter" evidence="9">
    <location>
        <begin position="399"/>
        <end position="521"/>
    </location>
</feature>
<dbReference type="Proteomes" id="UP000295341">
    <property type="component" value="Unassembled WGS sequence"/>
</dbReference>
<evidence type="ECO:0000256" key="4">
    <source>
        <dbReference type="ARBA" id="ARBA00022989"/>
    </source>
</evidence>
<accession>A0A4R7PBF4</accession>
<evidence type="ECO:0000313" key="11">
    <source>
        <dbReference type="Proteomes" id="UP000295341"/>
    </source>
</evidence>